<dbReference type="PANTHER" id="PTHR32063">
    <property type="match status" value="1"/>
</dbReference>
<feature type="transmembrane region" description="Helical" evidence="2">
    <location>
        <begin position="336"/>
        <end position="355"/>
    </location>
</feature>
<dbReference type="SUPFAM" id="SSF82866">
    <property type="entry name" value="Multidrug efflux transporter AcrB transmembrane domain"/>
    <property type="match status" value="2"/>
</dbReference>
<dbReference type="EMBL" id="QHHQ01000001">
    <property type="protein sequence ID" value="RAI04291.1"/>
    <property type="molecule type" value="Genomic_DNA"/>
</dbReference>
<evidence type="ECO:0000313" key="3">
    <source>
        <dbReference type="EMBL" id="RAI04291.1"/>
    </source>
</evidence>
<dbReference type="Gene3D" id="3.30.70.1440">
    <property type="entry name" value="Multidrug efflux transporter AcrB pore domain"/>
    <property type="match status" value="1"/>
</dbReference>
<dbReference type="InterPro" id="IPR001036">
    <property type="entry name" value="Acrflvin-R"/>
</dbReference>
<feature type="transmembrane region" description="Helical" evidence="2">
    <location>
        <begin position="432"/>
        <end position="452"/>
    </location>
</feature>
<organism evidence="3 4">
    <name type="scientific">Acuticoccus sediminis</name>
    <dbReference type="NCBI Taxonomy" id="2184697"/>
    <lineage>
        <taxon>Bacteria</taxon>
        <taxon>Pseudomonadati</taxon>
        <taxon>Pseudomonadota</taxon>
        <taxon>Alphaproteobacteria</taxon>
        <taxon>Hyphomicrobiales</taxon>
        <taxon>Amorphaceae</taxon>
        <taxon>Acuticoccus</taxon>
    </lineage>
</organism>
<evidence type="ECO:0000313" key="4">
    <source>
        <dbReference type="Proteomes" id="UP000249590"/>
    </source>
</evidence>
<keyword evidence="2" id="KW-0472">Membrane</keyword>
<proteinExistence type="predicted"/>
<feature type="transmembrane region" description="Helical" evidence="2">
    <location>
        <begin position="963"/>
        <end position="985"/>
    </location>
</feature>
<feature type="transmembrane region" description="Helical" evidence="2">
    <location>
        <begin position="464"/>
        <end position="491"/>
    </location>
</feature>
<comment type="caution">
    <text evidence="3">The sequence shown here is derived from an EMBL/GenBank/DDBJ whole genome shotgun (WGS) entry which is preliminary data.</text>
</comment>
<dbReference type="RefSeq" id="WP_111343659.1">
    <property type="nucleotide sequence ID" value="NZ_QHHQ01000001.1"/>
</dbReference>
<feature type="transmembrane region" description="Helical" evidence="2">
    <location>
        <begin position="391"/>
        <end position="411"/>
    </location>
</feature>
<evidence type="ECO:0000256" key="1">
    <source>
        <dbReference type="SAM" id="MobiDB-lite"/>
    </source>
</evidence>
<dbReference type="Gene3D" id="1.20.1640.10">
    <property type="entry name" value="Multidrug efflux transporter AcrB transmembrane domain"/>
    <property type="match status" value="2"/>
</dbReference>
<dbReference type="SUPFAM" id="SSF82714">
    <property type="entry name" value="Multidrug efflux transporter AcrB TolC docking domain, DN and DC subdomains"/>
    <property type="match status" value="2"/>
</dbReference>
<feature type="transmembrane region" description="Helical" evidence="2">
    <location>
        <begin position="914"/>
        <end position="938"/>
    </location>
</feature>
<keyword evidence="2" id="KW-1133">Transmembrane helix</keyword>
<keyword evidence="4" id="KW-1185">Reference proteome</keyword>
<dbReference type="PRINTS" id="PR00702">
    <property type="entry name" value="ACRIFLAVINRP"/>
</dbReference>
<feature type="region of interest" description="Disordered" evidence="1">
    <location>
        <begin position="1022"/>
        <end position="1041"/>
    </location>
</feature>
<dbReference type="SUPFAM" id="SSF82693">
    <property type="entry name" value="Multidrug efflux transporter AcrB pore domain, PN1, PN2, PC1 and PC2 subdomains"/>
    <property type="match status" value="2"/>
</dbReference>
<feature type="compositionally biased region" description="Pro residues" evidence="1">
    <location>
        <begin position="1026"/>
        <end position="1041"/>
    </location>
</feature>
<dbReference type="Gene3D" id="3.30.70.1430">
    <property type="entry name" value="Multidrug efflux transporter AcrB pore domain"/>
    <property type="match status" value="2"/>
</dbReference>
<feature type="transmembrane region" description="Helical" evidence="2">
    <location>
        <begin position="12"/>
        <end position="31"/>
    </location>
</feature>
<dbReference type="PANTHER" id="PTHR32063:SF18">
    <property type="entry name" value="CATION EFFLUX SYSTEM PROTEIN"/>
    <property type="match status" value="1"/>
</dbReference>
<name>A0A8B2NZP0_9HYPH</name>
<feature type="transmembrane region" description="Helical" evidence="2">
    <location>
        <begin position="886"/>
        <end position="908"/>
    </location>
</feature>
<feature type="transmembrane region" description="Helical" evidence="2">
    <location>
        <begin position="991"/>
        <end position="1015"/>
    </location>
</feature>
<feature type="transmembrane region" description="Helical" evidence="2">
    <location>
        <begin position="362"/>
        <end position="385"/>
    </location>
</feature>
<dbReference type="OrthoDB" id="9798415at2"/>
<reference evidence="3 4" key="1">
    <citation type="submission" date="2018-05" db="EMBL/GenBank/DDBJ databases">
        <title>Acuticoccus sediminis sp. nov., isolated from deep-sea sediment of Indian Ocean.</title>
        <authorList>
            <person name="Liu X."/>
            <person name="Lai Q."/>
            <person name="Du Y."/>
            <person name="Sun F."/>
            <person name="Zhang X."/>
            <person name="Wang S."/>
            <person name="Shao Z."/>
        </authorList>
    </citation>
    <scope>NUCLEOTIDE SEQUENCE [LARGE SCALE GENOMIC DNA]</scope>
    <source>
        <strain evidence="3 4">PTG4-2</strain>
    </source>
</reference>
<sequence>MIDAFYRIPRLTVLAIMVVMALGIIAVELVGRQEDPAFLKVVGFVMTEQPGADAQRVEAEVTEPIERRISEIEQVDIVRSVSRPGLSTVIVELRWDLGEAQIADAWSKVRDAIKELTPQMPSDASPPVFDDTRSGAYTGISALMPADPSVPLSVTTRYAEALRERLQNVAGTKQVRLYGDPEEEVLVAIDPAELANFGWTPSQVAAAIGAADPRADAGRSVGPAGDLIVEIGGAIDDLERIRNIRLAATPDGGSVRVGDIATVTRSEHEPPYAIAMARGKRAILVAVMMEDGLKADRYMREISAAMDAFDKDLPGGLTHVRLFDQSEYTVARLTDLASRLAAGFGLVVVVLFFTLGLRPALVVGIALPLVSMATMATLPLMGISIEQMSVAGLIIGLGMLVDAAIVVVDDIRRRFVEGQDRGHEVRSAVSRLAAPLAASTATTVLAFMPMALLGGPTGDFLGPVARVVVVMLIWSFVIALTLTAALAGWMLHQEPRRSAIGLLTGGIQVGRFGDLFRRTLVIALRRPRITVMYGMVLPVAGFLLLPTLVEQFFPPVERDQFFIEIEVTPGAGIAATQAAARQIDTVLGADPRIRNRIWALGRSAPPFYYNMLDNRERVPEFGVALITATSAEAAETLIPELQQRFDREMLDARVLVRELVQGPPVIAPVELRITGPDLATLKSLGEAALAPLSTLPGITHVRTSINGGPPKMQFVLDEAKVLAAGLTLDGVAAELQAALAGQTGATLIEGTERLPIRVRMAADARGDLAVLQTLRLVNDKGDAVPMAALGTLKVVPTTTQITRHAMERVNTLEMFPRTGVLPQSVVDAARRKLDEAGFVLPHGYRFVVGGDHDARERTIEALSRPFAVLLALAGATFVLTFNSFRLAVAAAFACILFAGLSLLSVAAAGYALGIAVLVGIIGSIGVSINDTIIVLSALQIDPRARRGDVEAAADTVMESGRHVLSTTITTMVGFFPLAIGGGGFWPAFSVAVVGGVALSTIITLYLAPALFFLVYARPEEEEAAPPVQPVPPPASLPTPAE</sequence>
<dbReference type="Pfam" id="PF00873">
    <property type="entry name" value="ACR_tran"/>
    <property type="match status" value="1"/>
</dbReference>
<protein>
    <submittedName>
        <fullName evidence="3">Acriflavin resistance protein</fullName>
    </submittedName>
</protein>
<keyword evidence="2" id="KW-0812">Transmembrane</keyword>
<accession>A0A8B2NZP0</accession>
<dbReference type="AlphaFoldDB" id="A0A8B2NZP0"/>
<dbReference type="GO" id="GO:0005886">
    <property type="term" value="C:plasma membrane"/>
    <property type="evidence" value="ECO:0007669"/>
    <property type="project" value="TreeGrafter"/>
</dbReference>
<gene>
    <name evidence="3" type="ORF">DLJ53_07560</name>
</gene>
<feature type="transmembrane region" description="Helical" evidence="2">
    <location>
        <begin position="861"/>
        <end position="879"/>
    </location>
</feature>
<dbReference type="GO" id="GO:0042910">
    <property type="term" value="F:xenobiotic transmembrane transporter activity"/>
    <property type="evidence" value="ECO:0007669"/>
    <property type="project" value="TreeGrafter"/>
</dbReference>
<dbReference type="Gene3D" id="3.30.2090.10">
    <property type="entry name" value="Multidrug efflux transporter AcrB TolC docking domain, DN and DC subdomains"/>
    <property type="match status" value="2"/>
</dbReference>
<feature type="transmembrane region" description="Helical" evidence="2">
    <location>
        <begin position="530"/>
        <end position="549"/>
    </location>
</feature>
<dbReference type="Gene3D" id="3.30.70.1320">
    <property type="entry name" value="Multidrug efflux transporter AcrB pore domain like"/>
    <property type="match status" value="1"/>
</dbReference>
<evidence type="ECO:0000256" key="2">
    <source>
        <dbReference type="SAM" id="Phobius"/>
    </source>
</evidence>
<dbReference type="InterPro" id="IPR027463">
    <property type="entry name" value="AcrB_DN_DC_subdom"/>
</dbReference>
<dbReference type="Proteomes" id="UP000249590">
    <property type="component" value="Unassembled WGS sequence"/>
</dbReference>